<comment type="caution">
    <text evidence="1">The sequence shown here is derived from an EMBL/GenBank/DDBJ whole genome shotgun (WGS) entry which is preliminary data.</text>
</comment>
<keyword evidence="2" id="KW-1185">Reference proteome</keyword>
<dbReference type="EMBL" id="BGZK01000425">
    <property type="protein sequence ID" value="GBP42857.1"/>
    <property type="molecule type" value="Genomic_DNA"/>
</dbReference>
<proteinExistence type="predicted"/>
<evidence type="ECO:0000313" key="1">
    <source>
        <dbReference type="EMBL" id="GBP42857.1"/>
    </source>
</evidence>
<name>A0A4C1VYE6_EUMVA</name>
<reference evidence="1 2" key="1">
    <citation type="journal article" date="2019" name="Commun. Biol.">
        <title>The bagworm genome reveals a unique fibroin gene that provides high tensile strength.</title>
        <authorList>
            <person name="Kono N."/>
            <person name="Nakamura H."/>
            <person name="Ohtoshi R."/>
            <person name="Tomita M."/>
            <person name="Numata K."/>
            <person name="Arakawa K."/>
        </authorList>
    </citation>
    <scope>NUCLEOTIDE SEQUENCE [LARGE SCALE GENOMIC DNA]</scope>
</reference>
<dbReference type="Proteomes" id="UP000299102">
    <property type="component" value="Unassembled WGS sequence"/>
</dbReference>
<dbReference type="AlphaFoldDB" id="A0A4C1VYE6"/>
<protein>
    <submittedName>
        <fullName evidence="1">Uncharacterized protein</fullName>
    </submittedName>
</protein>
<gene>
    <name evidence="1" type="ORF">EVAR_27210_1</name>
</gene>
<sequence length="158" mass="18880">MFKPALLRYSRIQPQLLIYWGQYISQGYSGICENWRYARFEQRDFITERQLAMDICHRVESAEEKVALSRRVLSKLNFESREFSRVVRALHRASVCIVPYHLRIARVRLRMPRYIVRVQGVHDRKKHRALTGSDYDRSERRARSLNTEPKVSILEKIS</sequence>
<organism evidence="1 2">
    <name type="scientific">Eumeta variegata</name>
    <name type="common">Bagworm moth</name>
    <name type="synonym">Eumeta japonica</name>
    <dbReference type="NCBI Taxonomy" id="151549"/>
    <lineage>
        <taxon>Eukaryota</taxon>
        <taxon>Metazoa</taxon>
        <taxon>Ecdysozoa</taxon>
        <taxon>Arthropoda</taxon>
        <taxon>Hexapoda</taxon>
        <taxon>Insecta</taxon>
        <taxon>Pterygota</taxon>
        <taxon>Neoptera</taxon>
        <taxon>Endopterygota</taxon>
        <taxon>Lepidoptera</taxon>
        <taxon>Glossata</taxon>
        <taxon>Ditrysia</taxon>
        <taxon>Tineoidea</taxon>
        <taxon>Psychidae</taxon>
        <taxon>Oiketicinae</taxon>
        <taxon>Eumeta</taxon>
    </lineage>
</organism>
<accession>A0A4C1VYE6</accession>
<evidence type="ECO:0000313" key="2">
    <source>
        <dbReference type="Proteomes" id="UP000299102"/>
    </source>
</evidence>